<dbReference type="SUPFAM" id="SSF52058">
    <property type="entry name" value="L domain-like"/>
    <property type="match status" value="1"/>
</dbReference>
<dbReference type="Gene3D" id="1.10.10.10">
    <property type="entry name" value="Winged helix-like DNA-binding domain superfamily/Winged helix DNA-binding domain"/>
    <property type="match status" value="1"/>
</dbReference>
<dbReference type="InParanoid" id="A0A2G5C0B5"/>
<keyword evidence="5" id="KW-1185">Reference proteome</keyword>
<accession>A0A2G5C0B5</accession>
<dbReference type="PANTHER" id="PTHR47186">
    <property type="entry name" value="LEUCINE-RICH REPEAT-CONTAINING PROTEIN 57"/>
    <property type="match status" value="1"/>
</dbReference>
<dbReference type="Pfam" id="PF00560">
    <property type="entry name" value="LRR_1"/>
    <property type="match status" value="1"/>
</dbReference>
<feature type="domain" description="Disease resistance protein winged helix" evidence="2">
    <location>
        <begin position="4"/>
        <end position="78"/>
    </location>
</feature>
<dbReference type="PANTHER" id="PTHR47186:SF3">
    <property type="entry name" value="OS09G0267800 PROTEIN"/>
    <property type="match status" value="1"/>
</dbReference>
<reference evidence="4 5" key="1">
    <citation type="submission" date="2017-09" db="EMBL/GenBank/DDBJ databases">
        <title>WGS assembly of Aquilegia coerulea Goldsmith.</title>
        <authorList>
            <person name="Hodges S."/>
            <person name="Kramer E."/>
            <person name="Nordborg M."/>
            <person name="Tomkins J."/>
            <person name="Borevitz J."/>
            <person name="Derieg N."/>
            <person name="Yan J."/>
            <person name="Mihaltcheva S."/>
            <person name="Hayes R.D."/>
            <person name="Rokhsar D."/>
        </authorList>
    </citation>
    <scope>NUCLEOTIDE SEQUENCE [LARGE SCALE GENOMIC DNA]</scope>
    <source>
        <strain evidence="5">cv. Goldsmith</strain>
    </source>
</reference>
<dbReference type="Pfam" id="PF25019">
    <property type="entry name" value="LRR_R13L1-DRL21"/>
    <property type="match status" value="1"/>
</dbReference>
<evidence type="ECO:0000313" key="4">
    <source>
        <dbReference type="EMBL" id="PIA24720.1"/>
    </source>
</evidence>
<dbReference type="Pfam" id="PF23559">
    <property type="entry name" value="WHD_DRP"/>
    <property type="match status" value="1"/>
</dbReference>
<dbReference type="EMBL" id="KZ305417">
    <property type="protein sequence ID" value="PIA24720.1"/>
    <property type="molecule type" value="Genomic_DNA"/>
</dbReference>
<feature type="domain" description="R13L1/DRL21-like LRR repeat region" evidence="3">
    <location>
        <begin position="222"/>
        <end position="345"/>
    </location>
</feature>
<proteinExistence type="predicted"/>
<organism evidence="4 5">
    <name type="scientific">Aquilegia coerulea</name>
    <name type="common">Rocky mountain columbine</name>
    <dbReference type="NCBI Taxonomy" id="218851"/>
    <lineage>
        <taxon>Eukaryota</taxon>
        <taxon>Viridiplantae</taxon>
        <taxon>Streptophyta</taxon>
        <taxon>Embryophyta</taxon>
        <taxon>Tracheophyta</taxon>
        <taxon>Spermatophyta</taxon>
        <taxon>Magnoliopsida</taxon>
        <taxon>Ranunculales</taxon>
        <taxon>Ranunculaceae</taxon>
        <taxon>Thalictroideae</taxon>
        <taxon>Aquilegia</taxon>
    </lineage>
</organism>
<keyword evidence="1" id="KW-0611">Plant defense</keyword>
<dbReference type="InterPro" id="IPR058922">
    <property type="entry name" value="WHD_DRP"/>
</dbReference>
<evidence type="ECO:0000256" key="1">
    <source>
        <dbReference type="ARBA" id="ARBA00022821"/>
    </source>
</evidence>
<evidence type="ECO:0000313" key="5">
    <source>
        <dbReference type="Proteomes" id="UP000230069"/>
    </source>
</evidence>
<evidence type="ECO:0008006" key="6">
    <source>
        <dbReference type="Google" id="ProtNLM"/>
    </source>
</evidence>
<dbReference type="Proteomes" id="UP000230069">
    <property type="component" value="Unassembled WGS sequence"/>
</dbReference>
<dbReference type="OrthoDB" id="5279713at2759"/>
<evidence type="ECO:0000259" key="3">
    <source>
        <dbReference type="Pfam" id="PF25019"/>
    </source>
</evidence>
<protein>
    <recommendedName>
        <fullName evidence="6">NB-ARC domain-containing protein</fullName>
    </recommendedName>
</protein>
<sequence length="647" mass="72851">YCAIFPKNASIEKDELVKLWMAQGFLGSFNFNGNKDFEIIGGDYFDNLAMRSFFQGFKKDNEGNILSCMMHDLVHDFAQFLARSETLIVEEQEVSHVKIRHLGVGASNINNGSIYEETYLRTLRPLEGWWERCTVPLDVFSKLKCLRALSLHGCKLNKVPDEVKKLLHLRFLDLSRNIFEELPEAICGLINLQTLKLFKCLYLVKLPKGIVMGDGDEEGCKLKDLRLLNHLQGKLSIYGLKRVAEVNEGKEAELKKKENLRVLTLEFGDADVREEDGLKMQGILEGFQPHRNLETLNINRYPGFVLPFWISALSNLVKLDLYGCSQCLQLPALGRLASLEYLRLIDLYSLKHIGSEWYGLDNTHLGNNNTDNGSGASGSSVRQQKVVIFPKLNKLEIWDCVELEEWDMPLLTDIVEFFPNLSNLKLIRCQGLLALPPLGKLKSLETIYLEGLHGIKCLGLDFLGISPGDDCVVRGGESASAGATIFPELKDLTFRNMDEWGEEEEILSRNKGEIGITAATIMPCLTNLKISNCPKLKRLPEYLFPEALDHLVIRYCSQLTGTQPCLPLHLDWLCLEGELGVVRSSLLPLGVSPHNNYPNLKTLVISDSPQDSLPEGFNLLTGIETLAIRKCEFLDFVPEDLKHLTVL</sequence>
<gene>
    <name evidence="4" type="ORF">AQUCO_71000002v1</name>
</gene>
<dbReference type="InterPro" id="IPR036388">
    <property type="entry name" value="WH-like_DNA-bd_sf"/>
</dbReference>
<dbReference type="STRING" id="218851.A0A2G5C0B5"/>
<dbReference type="AlphaFoldDB" id="A0A2G5C0B5"/>
<name>A0A2G5C0B5_AQUCA</name>
<dbReference type="GO" id="GO:0006952">
    <property type="term" value="P:defense response"/>
    <property type="evidence" value="ECO:0007669"/>
    <property type="project" value="UniProtKB-KW"/>
</dbReference>
<dbReference type="InterPro" id="IPR032675">
    <property type="entry name" value="LRR_dom_sf"/>
</dbReference>
<evidence type="ECO:0000259" key="2">
    <source>
        <dbReference type="Pfam" id="PF23559"/>
    </source>
</evidence>
<dbReference type="InterPro" id="IPR001611">
    <property type="entry name" value="Leu-rich_rpt"/>
</dbReference>
<dbReference type="InterPro" id="IPR056789">
    <property type="entry name" value="LRR_R13L1-DRL21"/>
</dbReference>
<feature type="non-terminal residue" evidence="4">
    <location>
        <position position="1"/>
    </location>
</feature>
<dbReference type="SUPFAM" id="SSF52047">
    <property type="entry name" value="RNI-like"/>
    <property type="match status" value="1"/>
</dbReference>
<dbReference type="Gene3D" id="3.80.10.10">
    <property type="entry name" value="Ribonuclease Inhibitor"/>
    <property type="match status" value="2"/>
</dbReference>